<organism evidence="1 2">
    <name type="scientific">Entomophthora muscae</name>
    <dbReference type="NCBI Taxonomy" id="34485"/>
    <lineage>
        <taxon>Eukaryota</taxon>
        <taxon>Fungi</taxon>
        <taxon>Fungi incertae sedis</taxon>
        <taxon>Zoopagomycota</taxon>
        <taxon>Entomophthoromycotina</taxon>
        <taxon>Entomophthoromycetes</taxon>
        <taxon>Entomophthorales</taxon>
        <taxon>Entomophthoraceae</taxon>
        <taxon>Entomophthora</taxon>
    </lineage>
</organism>
<accession>A0ACC2SZU9</accession>
<protein>
    <submittedName>
        <fullName evidence="1">Uncharacterized protein</fullName>
    </submittedName>
</protein>
<reference evidence="1" key="1">
    <citation type="submission" date="2022-04" db="EMBL/GenBank/DDBJ databases">
        <title>Genome of the entomopathogenic fungus Entomophthora muscae.</title>
        <authorList>
            <person name="Elya C."/>
            <person name="Lovett B.R."/>
            <person name="Lee E."/>
            <person name="Macias A.M."/>
            <person name="Hajek A.E."/>
            <person name="De Bivort B.L."/>
            <person name="Kasson M.T."/>
            <person name="De Fine Licht H.H."/>
            <person name="Stajich J.E."/>
        </authorList>
    </citation>
    <scope>NUCLEOTIDE SEQUENCE</scope>
    <source>
        <strain evidence="1">Berkeley</strain>
    </source>
</reference>
<keyword evidence="2" id="KW-1185">Reference proteome</keyword>
<proteinExistence type="predicted"/>
<gene>
    <name evidence="1" type="ORF">DSO57_1034136</name>
</gene>
<dbReference type="EMBL" id="QTSX02003830">
    <property type="protein sequence ID" value="KAJ9067914.1"/>
    <property type="molecule type" value="Genomic_DNA"/>
</dbReference>
<dbReference type="Proteomes" id="UP001165960">
    <property type="component" value="Unassembled WGS sequence"/>
</dbReference>
<name>A0ACC2SZU9_9FUNG</name>
<evidence type="ECO:0000313" key="2">
    <source>
        <dbReference type="Proteomes" id="UP001165960"/>
    </source>
</evidence>
<sequence>MATAAMETSTQTQIKEMLIEEFGGYLSLEVKKNAFVSIVFKPKEILVEFYDCFYIEEQQVITSQQLSIREVYITCPNDLKVNQLLCLHFKAHKPMLTSIKGIKTLL</sequence>
<comment type="caution">
    <text evidence="1">The sequence shown here is derived from an EMBL/GenBank/DDBJ whole genome shotgun (WGS) entry which is preliminary data.</text>
</comment>
<evidence type="ECO:0000313" key="1">
    <source>
        <dbReference type="EMBL" id="KAJ9067914.1"/>
    </source>
</evidence>